<protein>
    <submittedName>
        <fullName evidence="1">Uncharacterized protein</fullName>
    </submittedName>
</protein>
<dbReference type="AlphaFoldDB" id="A0A4C2A209"/>
<dbReference type="Proteomes" id="UP000299102">
    <property type="component" value="Unassembled WGS sequence"/>
</dbReference>
<name>A0A4C2A209_EUMVA</name>
<accession>A0A4C2A209</accession>
<comment type="caution">
    <text evidence="1">The sequence shown here is derived from an EMBL/GenBank/DDBJ whole genome shotgun (WGS) entry which is preliminary data.</text>
</comment>
<keyword evidence="2" id="KW-1185">Reference proteome</keyword>
<sequence length="94" mass="10624">MEKKKKKLSNKICIHIKAYTSSPSPELLIAKQLKSKLAFYNSARGGATRRAIYARPDPKQTGAARKPDAVYRETCEQTRARGRLSAQSFVKRRT</sequence>
<evidence type="ECO:0000313" key="2">
    <source>
        <dbReference type="Proteomes" id="UP000299102"/>
    </source>
</evidence>
<dbReference type="EMBL" id="BGZK01002453">
    <property type="protein sequence ID" value="GBP94058.1"/>
    <property type="molecule type" value="Genomic_DNA"/>
</dbReference>
<organism evidence="1 2">
    <name type="scientific">Eumeta variegata</name>
    <name type="common">Bagworm moth</name>
    <name type="synonym">Eumeta japonica</name>
    <dbReference type="NCBI Taxonomy" id="151549"/>
    <lineage>
        <taxon>Eukaryota</taxon>
        <taxon>Metazoa</taxon>
        <taxon>Ecdysozoa</taxon>
        <taxon>Arthropoda</taxon>
        <taxon>Hexapoda</taxon>
        <taxon>Insecta</taxon>
        <taxon>Pterygota</taxon>
        <taxon>Neoptera</taxon>
        <taxon>Endopterygota</taxon>
        <taxon>Lepidoptera</taxon>
        <taxon>Glossata</taxon>
        <taxon>Ditrysia</taxon>
        <taxon>Tineoidea</taxon>
        <taxon>Psychidae</taxon>
        <taxon>Oiketicinae</taxon>
        <taxon>Eumeta</taxon>
    </lineage>
</organism>
<reference evidence="1 2" key="1">
    <citation type="journal article" date="2019" name="Commun. Biol.">
        <title>The bagworm genome reveals a unique fibroin gene that provides high tensile strength.</title>
        <authorList>
            <person name="Kono N."/>
            <person name="Nakamura H."/>
            <person name="Ohtoshi R."/>
            <person name="Tomita M."/>
            <person name="Numata K."/>
            <person name="Arakawa K."/>
        </authorList>
    </citation>
    <scope>NUCLEOTIDE SEQUENCE [LARGE SCALE GENOMIC DNA]</scope>
</reference>
<gene>
    <name evidence="1" type="ORF">EVAR_66449_1</name>
</gene>
<evidence type="ECO:0000313" key="1">
    <source>
        <dbReference type="EMBL" id="GBP94058.1"/>
    </source>
</evidence>
<proteinExistence type="predicted"/>